<feature type="region of interest" description="Disordered" evidence="1">
    <location>
        <begin position="153"/>
        <end position="184"/>
    </location>
</feature>
<proteinExistence type="predicted"/>
<name>A0A1D2N130_ORCCI</name>
<reference evidence="3 4" key="1">
    <citation type="journal article" date="2016" name="Genome Biol. Evol.">
        <title>Gene Family Evolution Reflects Adaptation to Soil Environmental Stressors in the Genome of the Collembolan Orchesella cincta.</title>
        <authorList>
            <person name="Faddeeva-Vakhrusheva A."/>
            <person name="Derks M.F."/>
            <person name="Anvar S.Y."/>
            <person name="Agamennone V."/>
            <person name="Suring W."/>
            <person name="Smit S."/>
            <person name="van Straalen N.M."/>
            <person name="Roelofs D."/>
        </authorList>
    </citation>
    <scope>NUCLEOTIDE SEQUENCE [LARGE SCALE GENOMIC DNA]</scope>
    <source>
        <tissue evidence="3">Mixed pool</tissue>
    </source>
</reference>
<dbReference type="Proteomes" id="UP000094527">
    <property type="component" value="Unassembled WGS sequence"/>
</dbReference>
<feature type="compositionally biased region" description="Low complexity" evidence="1">
    <location>
        <begin position="153"/>
        <end position="174"/>
    </location>
</feature>
<gene>
    <name evidence="3" type="ORF">Ocin01_07684</name>
</gene>
<accession>A0A1D2N130</accession>
<keyword evidence="2" id="KW-0472">Membrane</keyword>
<organism evidence="3 4">
    <name type="scientific">Orchesella cincta</name>
    <name type="common">Springtail</name>
    <name type="synonym">Podura cincta</name>
    <dbReference type="NCBI Taxonomy" id="48709"/>
    <lineage>
        <taxon>Eukaryota</taxon>
        <taxon>Metazoa</taxon>
        <taxon>Ecdysozoa</taxon>
        <taxon>Arthropoda</taxon>
        <taxon>Hexapoda</taxon>
        <taxon>Collembola</taxon>
        <taxon>Entomobryomorpha</taxon>
        <taxon>Entomobryoidea</taxon>
        <taxon>Orchesellidae</taxon>
        <taxon>Orchesellinae</taxon>
        <taxon>Orchesella</taxon>
    </lineage>
</organism>
<evidence type="ECO:0000313" key="3">
    <source>
        <dbReference type="EMBL" id="ODM98993.1"/>
    </source>
</evidence>
<comment type="caution">
    <text evidence="3">The sequence shown here is derived from an EMBL/GenBank/DDBJ whole genome shotgun (WGS) entry which is preliminary data.</text>
</comment>
<protein>
    <submittedName>
        <fullName evidence="3">Uncharacterized protein</fullName>
    </submittedName>
</protein>
<keyword evidence="2" id="KW-0812">Transmembrane</keyword>
<sequence length="231" mass="25756">MSVKDPLQFFVFVTSIASIILLLLSNYVESASFGTTRPEGTGGIQRYENGRKVPEYIQSSILKYCEKCSDSQRKTVEDVLLLLFSLDPDQKTSENSSKFKQKLKKTLMKAQKHKKPTTLNPRDRWPSVPAPEVALQYYNVDNFQQQQVIPFPTTSTTPSGVGSPSTTVSSAPAPAQSVEMPTPPTATYNDWAHLLLLPECLSSSSLQPPTTSELWRVVLLKRGEQRCSLEE</sequence>
<keyword evidence="2" id="KW-1133">Transmembrane helix</keyword>
<evidence type="ECO:0000256" key="2">
    <source>
        <dbReference type="SAM" id="Phobius"/>
    </source>
</evidence>
<feature type="transmembrane region" description="Helical" evidence="2">
    <location>
        <begin position="7"/>
        <end position="28"/>
    </location>
</feature>
<evidence type="ECO:0000256" key="1">
    <source>
        <dbReference type="SAM" id="MobiDB-lite"/>
    </source>
</evidence>
<evidence type="ECO:0000313" key="4">
    <source>
        <dbReference type="Proteomes" id="UP000094527"/>
    </source>
</evidence>
<dbReference type="EMBL" id="LJIJ01000305">
    <property type="protein sequence ID" value="ODM98993.1"/>
    <property type="molecule type" value="Genomic_DNA"/>
</dbReference>
<dbReference type="AlphaFoldDB" id="A0A1D2N130"/>
<keyword evidence="4" id="KW-1185">Reference proteome</keyword>